<keyword evidence="1" id="KW-0479">Metal-binding</keyword>
<feature type="binding site" evidence="1">
    <location>
        <position position="316"/>
    </location>
    <ligand>
        <name>Mg(2+)</name>
        <dbReference type="ChEBI" id="CHEBI:18420"/>
        <label>1</label>
    </ligand>
</feature>
<comment type="cofactor">
    <cofactor evidence="1">
        <name>Mg(2+)</name>
        <dbReference type="ChEBI" id="CHEBI:18420"/>
    </cofactor>
    <text evidence="1">Binds 2 magnesium ions per subunit.</text>
</comment>
<comment type="caution">
    <text evidence="2">The sequence shown here is derived from an EMBL/GenBank/DDBJ whole genome shotgun (WGS) entry which is preliminary data.</text>
</comment>
<feature type="binding site" evidence="1">
    <location>
        <position position="97"/>
    </location>
    <ligand>
        <name>Mg(2+)</name>
        <dbReference type="ChEBI" id="CHEBI:18420"/>
        <label>1</label>
    </ligand>
</feature>
<evidence type="ECO:0000313" key="3">
    <source>
        <dbReference type="Proteomes" id="UP000785679"/>
    </source>
</evidence>
<dbReference type="EMBL" id="RRYP01010566">
    <property type="protein sequence ID" value="TNV78294.1"/>
    <property type="molecule type" value="Genomic_DNA"/>
</dbReference>
<feature type="binding site" evidence="1">
    <location>
        <position position="96"/>
    </location>
    <ligand>
        <name>Mg(2+)</name>
        <dbReference type="ChEBI" id="CHEBI:18420"/>
        <label>1</label>
    </ligand>
</feature>
<name>A0A8J8NQ38_HALGN</name>
<dbReference type="SUPFAM" id="SSF101478">
    <property type="entry name" value="ADP-ribosylglycohydrolase"/>
    <property type="match status" value="1"/>
</dbReference>
<dbReference type="AlphaFoldDB" id="A0A8J8NQ38"/>
<proteinExistence type="predicted"/>
<dbReference type="PANTHER" id="PTHR16222">
    <property type="entry name" value="ADP-RIBOSYLGLYCOHYDROLASE"/>
    <property type="match status" value="1"/>
</dbReference>
<dbReference type="InterPro" id="IPR050792">
    <property type="entry name" value="ADP-ribosylglycohydrolase"/>
</dbReference>
<reference evidence="2" key="1">
    <citation type="submission" date="2019-06" db="EMBL/GenBank/DDBJ databases">
        <authorList>
            <person name="Zheng W."/>
        </authorList>
    </citation>
    <scope>NUCLEOTIDE SEQUENCE</scope>
    <source>
        <strain evidence="2">QDHG01</strain>
    </source>
</reference>
<protein>
    <recommendedName>
        <fullName evidence="4">ADP-ribosylglycohydrolase</fullName>
    </recommendedName>
</protein>
<dbReference type="PANTHER" id="PTHR16222:SF35">
    <property type="entry name" value="ADP-RIBOSYLGLYCOHYDROLASE"/>
    <property type="match status" value="1"/>
</dbReference>
<keyword evidence="1" id="KW-0460">Magnesium</keyword>
<dbReference type="Proteomes" id="UP000785679">
    <property type="component" value="Unassembled WGS sequence"/>
</dbReference>
<dbReference type="OrthoDB" id="312812at2759"/>
<feature type="binding site" evidence="1">
    <location>
        <position position="95"/>
    </location>
    <ligand>
        <name>Mg(2+)</name>
        <dbReference type="ChEBI" id="CHEBI:18420"/>
        <label>1</label>
    </ligand>
</feature>
<dbReference type="InterPro" id="IPR005502">
    <property type="entry name" value="Ribosyl_crysJ1"/>
</dbReference>
<gene>
    <name evidence="2" type="ORF">FGO68_gene2973</name>
</gene>
<feature type="binding site" evidence="1">
    <location>
        <position position="314"/>
    </location>
    <ligand>
        <name>Mg(2+)</name>
        <dbReference type="ChEBI" id="CHEBI:18420"/>
        <label>1</label>
    </ligand>
</feature>
<sequence>MEKLGTQIDEKLKCAVEAGQTPLSEKMMQLLKKIGLDEVGSEMDRALGSVYGAFIGDAAGAYLEFWRGELKQEDVEYAMTMPSGGAFQVGKAQVTDDSEMAMCIVNALYQEDEKIQQKLNLDNLQIQFGNWLRSPPFDIGNTTYTALEVIKPQNIDPLISFRNTKERTKSSLSNGCLMRITPLAVWGYKLNEADLFQAVRLQTAFTHSHPFSHAACYLYCFAIQLLIQGASRKDAFLQTFKEAAERFAGYIDTKSKNPHYYLNLVMKGAIDAYPKVNISIGSLIIAFTWSFHYLYKEEFTYQDALQDILERGGDTDTNAAIMGGLLGAYYGVSKMNEHQLQSVVDFRCSTSEEKKKFNVTHKRPDYLVPGLVLTEKLPSIIKNAPSNLQIVLNGNEKRPEDFNDVLINA</sequence>
<evidence type="ECO:0008006" key="4">
    <source>
        <dbReference type="Google" id="ProtNLM"/>
    </source>
</evidence>
<dbReference type="Pfam" id="PF03747">
    <property type="entry name" value="ADP_ribosyl_GH"/>
    <property type="match status" value="1"/>
</dbReference>
<organism evidence="2 3">
    <name type="scientific">Halteria grandinella</name>
    <dbReference type="NCBI Taxonomy" id="5974"/>
    <lineage>
        <taxon>Eukaryota</taxon>
        <taxon>Sar</taxon>
        <taxon>Alveolata</taxon>
        <taxon>Ciliophora</taxon>
        <taxon>Intramacronucleata</taxon>
        <taxon>Spirotrichea</taxon>
        <taxon>Stichotrichia</taxon>
        <taxon>Sporadotrichida</taxon>
        <taxon>Halteriidae</taxon>
        <taxon>Halteria</taxon>
    </lineage>
</organism>
<evidence type="ECO:0000313" key="2">
    <source>
        <dbReference type="EMBL" id="TNV78294.1"/>
    </source>
</evidence>
<dbReference type="Gene3D" id="1.10.4080.10">
    <property type="entry name" value="ADP-ribosylation/Crystallin J1"/>
    <property type="match status" value="1"/>
</dbReference>
<dbReference type="InterPro" id="IPR036705">
    <property type="entry name" value="Ribosyl_crysJ1_sf"/>
</dbReference>
<dbReference type="GO" id="GO:0046872">
    <property type="term" value="F:metal ion binding"/>
    <property type="evidence" value="ECO:0007669"/>
    <property type="project" value="UniProtKB-KW"/>
</dbReference>
<evidence type="ECO:0000256" key="1">
    <source>
        <dbReference type="PIRSR" id="PIRSR605502-1"/>
    </source>
</evidence>
<accession>A0A8J8NQ38</accession>
<feature type="binding site" evidence="1">
    <location>
        <position position="317"/>
    </location>
    <ligand>
        <name>Mg(2+)</name>
        <dbReference type="ChEBI" id="CHEBI:18420"/>
        <label>1</label>
    </ligand>
</feature>
<keyword evidence="3" id="KW-1185">Reference proteome</keyword>